<dbReference type="EMBL" id="MU118083">
    <property type="protein sequence ID" value="KAF9645657.1"/>
    <property type="molecule type" value="Genomic_DNA"/>
</dbReference>
<proteinExistence type="predicted"/>
<protein>
    <submittedName>
        <fullName evidence="1">Uncharacterized protein</fullName>
    </submittedName>
</protein>
<reference evidence="1" key="2">
    <citation type="journal article" date="2020" name="Nat. Commun.">
        <title>Large-scale genome sequencing of mycorrhizal fungi provides insights into the early evolution of symbiotic traits.</title>
        <authorList>
            <person name="Miyauchi S."/>
            <person name="Kiss E."/>
            <person name="Kuo A."/>
            <person name="Drula E."/>
            <person name="Kohler A."/>
            <person name="Sanchez-Garcia M."/>
            <person name="Morin E."/>
            <person name="Andreopoulos B."/>
            <person name="Barry K.W."/>
            <person name="Bonito G."/>
            <person name="Buee M."/>
            <person name="Carver A."/>
            <person name="Chen C."/>
            <person name="Cichocki N."/>
            <person name="Clum A."/>
            <person name="Culley D."/>
            <person name="Crous P.W."/>
            <person name="Fauchery L."/>
            <person name="Girlanda M."/>
            <person name="Hayes R.D."/>
            <person name="Keri Z."/>
            <person name="LaButti K."/>
            <person name="Lipzen A."/>
            <person name="Lombard V."/>
            <person name="Magnuson J."/>
            <person name="Maillard F."/>
            <person name="Murat C."/>
            <person name="Nolan M."/>
            <person name="Ohm R.A."/>
            <person name="Pangilinan J."/>
            <person name="Pereira M.F."/>
            <person name="Perotto S."/>
            <person name="Peter M."/>
            <person name="Pfister S."/>
            <person name="Riley R."/>
            <person name="Sitrit Y."/>
            <person name="Stielow J.B."/>
            <person name="Szollosi G."/>
            <person name="Zifcakova L."/>
            <person name="Stursova M."/>
            <person name="Spatafora J.W."/>
            <person name="Tedersoo L."/>
            <person name="Vaario L.M."/>
            <person name="Yamada A."/>
            <person name="Yan M."/>
            <person name="Wang P."/>
            <person name="Xu J."/>
            <person name="Bruns T."/>
            <person name="Baldrian P."/>
            <person name="Vilgalys R."/>
            <person name="Dunand C."/>
            <person name="Henrissat B."/>
            <person name="Grigoriev I.V."/>
            <person name="Hibbett D."/>
            <person name="Nagy L.G."/>
            <person name="Martin F.M."/>
        </authorList>
    </citation>
    <scope>NUCLEOTIDE SEQUENCE</scope>
    <source>
        <strain evidence="1">P2</strain>
    </source>
</reference>
<accession>A0ACB6Z7W8</accession>
<name>A0ACB6Z7W8_THEGA</name>
<keyword evidence="2" id="KW-1185">Reference proteome</keyword>
<comment type="caution">
    <text evidence="1">The sequence shown here is derived from an EMBL/GenBank/DDBJ whole genome shotgun (WGS) entry which is preliminary data.</text>
</comment>
<evidence type="ECO:0000313" key="1">
    <source>
        <dbReference type="EMBL" id="KAF9645657.1"/>
    </source>
</evidence>
<gene>
    <name evidence="1" type="ORF">BDM02DRAFT_484020</name>
</gene>
<organism evidence="1 2">
    <name type="scientific">Thelephora ganbajun</name>
    <name type="common">Ganba fungus</name>
    <dbReference type="NCBI Taxonomy" id="370292"/>
    <lineage>
        <taxon>Eukaryota</taxon>
        <taxon>Fungi</taxon>
        <taxon>Dikarya</taxon>
        <taxon>Basidiomycota</taxon>
        <taxon>Agaricomycotina</taxon>
        <taxon>Agaricomycetes</taxon>
        <taxon>Thelephorales</taxon>
        <taxon>Thelephoraceae</taxon>
        <taxon>Thelephora</taxon>
    </lineage>
</organism>
<dbReference type="Proteomes" id="UP000886501">
    <property type="component" value="Unassembled WGS sequence"/>
</dbReference>
<evidence type="ECO:0000313" key="2">
    <source>
        <dbReference type="Proteomes" id="UP000886501"/>
    </source>
</evidence>
<sequence>MRSIRAEPSVYNHRFEVLRNLIGVSKCFRRTFYNTYWETFEIALTYPRKRAPDPSQLDLGIDPARYVSRVNELQGLRKTFWNLQATAACIRTLTFRVDRDSEIMQLFVDCLLALPSLHTLEIAPTSLPLVTLFNNAFKTRPQYQSVRKLIAPSGAHPILQCLPNLEELVCTRGEKPHILLTKVFQAYDSLNTVASFKHFELIGSNWTEMVGKELLRCFPNIQKLAMRKPSVAHLEKLTSLTGISELELWVPYGTETALVKRLKAKAAEVLRRSKPRVVCGCDNTMDVDPEPSVKLEQGSNVEQGSGVGLEREEIKPAGCMCKPPKRVFRLKYLVRKHGQWGAPFWGSERVEEIEVSPLED</sequence>
<reference evidence="1" key="1">
    <citation type="submission" date="2019-10" db="EMBL/GenBank/DDBJ databases">
        <authorList>
            <consortium name="DOE Joint Genome Institute"/>
            <person name="Kuo A."/>
            <person name="Miyauchi S."/>
            <person name="Kiss E."/>
            <person name="Drula E."/>
            <person name="Kohler A."/>
            <person name="Sanchez-Garcia M."/>
            <person name="Andreopoulos B."/>
            <person name="Barry K.W."/>
            <person name="Bonito G."/>
            <person name="Buee M."/>
            <person name="Carver A."/>
            <person name="Chen C."/>
            <person name="Cichocki N."/>
            <person name="Clum A."/>
            <person name="Culley D."/>
            <person name="Crous P.W."/>
            <person name="Fauchery L."/>
            <person name="Girlanda M."/>
            <person name="Hayes R."/>
            <person name="Keri Z."/>
            <person name="Labutti K."/>
            <person name="Lipzen A."/>
            <person name="Lombard V."/>
            <person name="Magnuson J."/>
            <person name="Maillard F."/>
            <person name="Morin E."/>
            <person name="Murat C."/>
            <person name="Nolan M."/>
            <person name="Ohm R."/>
            <person name="Pangilinan J."/>
            <person name="Pereira M."/>
            <person name="Perotto S."/>
            <person name="Peter M."/>
            <person name="Riley R."/>
            <person name="Sitrit Y."/>
            <person name="Stielow B."/>
            <person name="Szollosi G."/>
            <person name="Zifcakova L."/>
            <person name="Stursova M."/>
            <person name="Spatafora J.W."/>
            <person name="Tedersoo L."/>
            <person name="Vaario L.-M."/>
            <person name="Yamada A."/>
            <person name="Yan M."/>
            <person name="Wang P."/>
            <person name="Xu J."/>
            <person name="Bruns T."/>
            <person name="Baldrian P."/>
            <person name="Vilgalys R."/>
            <person name="Henrissat B."/>
            <person name="Grigoriev I.V."/>
            <person name="Hibbett D."/>
            <person name="Nagy L.G."/>
            <person name="Martin F.M."/>
        </authorList>
    </citation>
    <scope>NUCLEOTIDE SEQUENCE</scope>
    <source>
        <strain evidence="1">P2</strain>
    </source>
</reference>